<sequence length="287" mass="30386">MTIRNPVEWSADLLAGTARALNAAGHDIYREDLETGGRLPAIRRIELADLGVALRRGIDDFAACRSDVVFLCLVYPLIGLVLGRAAMDGGLLPLVFPLASGFALIGPLAGLGLYEISRRRERGESVGWLQAFGVLRSPGLPGILVLGLLLVALFFGWQYAAQTIYDATLGPQPPASLAAFLHDVFMTSAGLAMTLAGLAVGFLFAVAVLAISVVSFPMMLDRHVRVDIAIATSVRVVATNPGVMAAWGVIVAGGLLLGTLPLFTGLIVVLPVLGHASWHLYRRVVAR</sequence>
<feature type="transmembrane region" description="Helical" evidence="1">
    <location>
        <begin position="93"/>
        <end position="114"/>
    </location>
</feature>
<organism evidence="2 3">
    <name type="scientific">Zavarzinia aquatilis</name>
    <dbReference type="NCBI Taxonomy" id="2211142"/>
    <lineage>
        <taxon>Bacteria</taxon>
        <taxon>Pseudomonadati</taxon>
        <taxon>Pseudomonadota</taxon>
        <taxon>Alphaproteobacteria</taxon>
        <taxon>Rhodospirillales</taxon>
        <taxon>Zavarziniaceae</taxon>
        <taxon>Zavarzinia</taxon>
    </lineage>
</organism>
<dbReference type="InterPro" id="IPR018692">
    <property type="entry name" value="DUF2189"/>
</dbReference>
<dbReference type="Proteomes" id="UP000245461">
    <property type="component" value="Unassembled WGS sequence"/>
</dbReference>
<proteinExistence type="predicted"/>
<feature type="transmembrane region" description="Helical" evidence="1">
    <location>
        <begin position="191"/>
        <end position="216"/>
    </location>
</feature>
<keyword evidence="1" id="KW-0812">Transmembrane</keyword>
<dbReference type="AlphaFoldDB" id="A0A317E149"/>
<dbReference type="Pfam" id="PF09955">
    <property type="entry name" value="DUF2189"/>
    <property type="match status" value="1"/>
</dbReference>
<comment type="caution">
    <text evidence="2">The sequence shown here is derived from an EMBL/GenBank/DDBJ whole genome shotgun (WGS) entry which is preliminary data.</text>
</comment>
<keyword evidence="1" id="KW-0472">Membrane</keyword>
<name>A0A317E149_9PROT</name>
<dbReference type="RefSeq" id="WP_109907162.1">
    <property type="nucleotide sequence ID" value="NZ_QGLE01000010.1"/>
</dbReference>
<protein>
    <recommendedName>
        <fullName evidence="4">DUF2189 domain-containing protein</fullName>
    </recommendedName>
</protein>
<gene>
    <name evidence="2" type="ORF">DKG74_15890</name>
</gene>
<evidence type="ECO:0000313" key="3">
    <source>
        <dbReference type="Proteomes" id="UP000245461"/>
    </source>
</evidence>
<reference evidence="2 3" key="1">
    <citation type="submission" date="2018-05" db="EMBL/GenBank/DDBJ databases">
        <title>Zavarzinia sp. HR-AS.</title>
        <authorList>
            <person name="Lee Y."/>
            <person name="Jeon C.O."/>
        </authorList>
    </citation>
    <scope>NUCLEOTIDE SEQUENCE [LARGE SCALE GENOMIC DNA]</scope>
    <source>
        <strain evidence="2 3">HR-AS</strain>
    </source>
</reference>
<evidence type="ECO:0008006" key="4">
    <source>
        <dbReference type="Google" id="ProtNLM"/>
    </source>
</evidence>
<dbReference type="EMBL" id="QGLE01000010">
    <property type="protein sequence ID" value="PWR20164.1"/>
    <property type="molecule type" value="Genomic_DNA"/>
</dbReference>
<feature type="transmembrane region" description="Helical" evidence="1">
    <location>
        <begin position="140"/>
        <end position="160"/>
    </location>
</feature>
<feature type="transmembrane region" description="Helical" evidence="1">
    <location>
        <begin position="228"/>
        <end position="250"/>
    </location>
</feature>
<evidence type="ECO:0000256" key="1">
    <source>
        <dbReference type="SAM" id="Phobius"/>
    </source>
</evidence>
<feature type="transmembrane region" description="Helical" evidence="1">
    <location>
        <begin position="68"/>
        <end position="87"/>
    </location>
</feature>
<accession>A0A317E149</accession>
<feature type="transmembrane region" description="Helical" evidence="1">
    <location>
        <begin position="262"/>
        <end position="281"/>
    </location>
</feature>
<dbReference type="OrthoDB" id="9809543at2"/>
<keyword evidence="3" id="KW-1185">Reference proteome</keyword>
<keyword evidence="1" id="KW-1133">Transmembrane helix</keyword>
<evidence type="ECO:0000313" key="2">
    <source>
        <dbReference type="EMBL" id="PWR20164.1"/>
    </source>
</evidence>